<dbReference type="InterPro" id="IPR001128">
    <property type="entry name" value="Cyt_P450"/>
</dbReference>
<dbReference type="GO" id="GO:0005789">
    <property type="term" value="C:endoplasmic reticulum membrane"/>
    <property type="evidence" value="ECO:0007669"/>
    <property type="project" value="UniProtKB-SubCell"/>
</dbReference>
<keyword evidence="8 10" id="KW-0408">Iron</keyword>
<evidence type="ECO:0000256" key="1">
    <source>
        <dbReference type="ARBA" id="ARBA00004174"/>
    </source>
</evidence>
<feature type="region of interest" description="Disordered" evidence="12">
    <location>
        <begin position="466"/>
        <end position="491"/>
    </location>
</feature>
<keyword evidence="13" id="KW-0472">Membrane</keyword>
<feature type="transmembrane region" description="Helical" evidence="13">
    <location>
        <begin position="245"/>
        <end position="271"/>
    </location>
</feature>
<protein>
    <recommendedName>
        <fullName evidence="14">B box-type domain-containing protein</fullName>
    </recommendedName>
</protein>
<dbReference type="InterPro" id="IPR002403">
    <property type="entry name" value="Cyt_P450_E_grp-IV"/>
</dbReference>
<evidence type="ECO:0000313" key="15">
    <source>
        <dbReference type="EMBL" id="CAF1291914.1"/>
    </source>
</evidence>
<keyword evidence="5 10" id="KW-0479">Metal-binding</keyword>
<evidence type="ECO:0000256" key="11">
    <source>
        <dbReference type="PROSITE-ProRule" id="PRU00024"/>
    </source>
</evidence>
<dbReference type="InterPro" id="IPR017972">
    <property type="entry name" value="Cyt_P450_CS"/>
</dbReference>
<evidence type="ECO:0000259" key="14">
    <source>
        <dbReference type="PROSITE" id="PS50119"/>
    </source>
</evidence>
<keyword evidence="11" id="KW-0863">Zinc-finger</keyword>
<organism evidence="15 16">
    <name type="scientific">Rotaria sordida</name>
    <dbReference type="NCBI Taxonomy" id="392033"/>
    <lineage>
        <taxon>Eukaryota</taxon>
        <taxon>Metazoa</taxon>
        <taxon>Spiralia</taxon>
        <taxon>Gnathifera</taxon>
        <taxon>Rotifera</taxon>
        <taxon>Eurotatoria</taxon>
        <taxon>Bdelloidea</taxon>
        <taxon>Philodinida</taxon>
        <taxon>Philodinidae</taxon>
        <taxon>Rotaria</taxon>
    </lineage>
</organism>
<evidence type="ECO:0000256" key="3">
    <source>
        <dbReference type="ARBA" id="ARBA00010617"/>
    </source>
</evidence>
<dbReference type="GO" id="GO:0020037">
    <property type="term" value="F:heme binding"/>
    <property type="evidence" value="ECO:0007669"/>
    <property type="project" value="InterPro"/>
</dbReference>
<evidence type="ECO:0000256" key="7">
    <source>
        <dbReference type="ARBA" id="ARBA00023002"/>
    </source>
</evidence>
<dbReference type="GO" id="GO:0005506">
    <property type="term" value="F:iron ion binding"/>
    <property type="evidence" value="ECO:0007669"/>
    <property type="project" value="InterPro"/>
</dbReference>
<dbReference type="InterPro" id="IPR000315">
    <property type="entry name" value="Znf_B-box"/>
</dbReference>
<evidence type="ECO:0000256" key="13">
    <source>
        <dbReference type="SAM" id="Phobius"/>
    </source>
</evidence>
<dbReference type="AlphaFoldDB" id="A0A815D2B9"/>
<keyword evidence="11" id="KW-0862">Zinc</keyword>
<dbReference type="PRINTS" id="PR00465">
    <property type="entry name" value="EP450IV"/>
</dbReference>
<feature type="compositionally biased region" description="Acidic residues" evidence="12">
    <location>
        <begin position="466"/>
        <end position="475"/>
    </location>
</feature>
<dbReference type="PROSITE" id="PS50119">
    <property type="entry name" value="ZF_BBOX"/>
    <property type="match status" value="2"/>
</dbReference>
<evidence type="ECO:0000256" key="4">
    <source>
        <dbReference type="ARBA" id="ARBA00022617"/>
    </source>
</evidence>
<comment type="function">
    <text evidence="9">Cytochromes P450 are a group of heme-thiolate monooxygenases. They oxidize a variety of structurally unrelated compounds, including steroids, fatty acids, and xenobiotics.</text>
</comment>
<evidence type="ECO:0000256" key="10">
    <source>
        <dbReference type="PIRSR" id="PIRSR602403-1"/>
    </source>
</evidence>
<comment type="cofactor">
    <cofactor evidence="10">
        <name>heme</name>
        <dbReference type="ChEBI" id="CHEBI:30413"/>
    </cofactor>
</comment>
<feature type="compositionally biased region" description="Basic and acidic residues" evidence="12">
    <location>
        <begin position="476"/>
        <end position="485"/>
    </location>
</feature>
<gene>
    <name evidence="15" type="ORF">RFH988_LOCUS29262</name>
</gene>
<dbReference type="GO" id="GO:0008270">
    <property type="term" value="F:zinc ion binding"/>
    <property type="evidence" value="ECO:0007669"/>
    <property type="project" value="UniProtKB-KW"/>
</dbReference>
<keyword evidence="4 10" id="KW-0349">Heme</keyword>
<keyword evidence="7" id="KW-0560">Oxidoreductase</keyword>
<dbReference type="SUPFAM" id="SSF48264">
    <property type="entry name" value="Cytochrome P450"/>
    <property type="match status" value="1"/>
</dbReference>
<dbReference type="Proteomes" id="UP000663882">
    <property type="component" value="Unassembled WGS sequence"/>
</dbReference>
<dbReference type="Gene3D" id="3.30.160.60">
    <property type="entry name" value="Classic Zinc Finger"/>
    <property type="match status" value="1"/>
</dbReference>
<keyword evidence="6" id="KW-0256">Endoplasmic reticulum</keyword>
<dbReference type="InterPro" id="IPR036396">
    <property type="entry name" value="Cyt_P450_sf"/>
</dbReference>
<keyword evidence="6" id="KW-0492">Microsome</keyword>
<dbReference type="Pfam" id="PF00643">
    <property type="entry name" value="zf-B_box"/>
    <property type="match status" value="1"/>
</dbReference>
<dbReference type="PROSITE" id="PS00086">
    <property type="entry name" value="CYTOCHROME_P450"/>
    <property type="match status" value="1"/>
</dbReference>
<dbReference type="FunFam" id="1.10.630.10:FF:000042">
    <property type="entry name" value="Cytochrome P450"/>
    <property type="match status" value="1"/>
</dbReference>
<reference evidence="15" key="1">
    <citation type="submission" date="2021-02" db="EMBL/GenBank/DDBJ databases">
        <authorList>
            <person name="Nowell W R."/>
        </authorList>
    </citation>
    <scope>NUCLEOTIDE SEQUENCE</scope>
</reference>
<evidence type="ECO:0000256" key="8">
    <source>
        <dbReference type="ARBA" id="ARBA00023004"/>
    </source>
</evidence>
<evidence type="ECO:0000256" key="6">
    <source>
        <dbReference type="ARBA" id="ARBA00022848"/>
    </source>
</evidence>
<dbReference type="GO" id="GO:0008395">
    <property type="term" value="F:steroid hydroxylase activity"/>
    <property type="evidence" value="ECO:0007669"/>
    <property type="project" value="TreeGrafter"/>
</dbReference>
<evidence type="ECO:0000256" key="9">
    <source>
        <dbReference type="ARBA" id="ARBA00043906"/>
    </source>
</evidence>
<dbReference type="PRINTS" id="PR00385">
    <property type="entry name" value="P450"/>
</dbReference>
<dbReference type="Gene3D" id="1.10.630.10">
    <property type="entry name" value="Cytochrome P450"/>
    <property type="match status" value="1"/>
</dbReference>
<feature type="transmembrane region" description="Helical" evidence="13">
    <location>
        <begin position="403"/>
        <end position="422"/>
    </location>
</feature>
<dbReference type="PANTHER" id="PTHR24302">
    <property type="entry name" value="CYTOCHROME P450 FAMILY 3"/>
    <property type="match status" value="1"/>
</dbReference>
<dbReference type="InterPro" id="IPR050705">
    <property type="entry name" value="Cytochrome_P450_3A"/>
</dbReference>
<dbReference type="OrthoDB" id="153872at2759"/>
<proteinExistence type="inferred from homology"/>
<evidence type="ECO:0000313" key="16">
    <source>
        <dbReference type="Proteomes" id="UP000663882"/>
    </source>
</evidence>
<comment type="caution">
    <text evidence="15">The sequence shown here is derived from an EMBL/GenBank/DDBJ whole genome shotgun (WGS) entry which is preliminary data.</text>
</comment>
<accession>A0A815D2B9</accession>
<dbReference type="SUPFAM" id="SSF57845">
    <property type="entry name" value="B-box zinc-binding domain"/>
    <property type="match status" value="1"/>
</dbReference>
<dbReference type="PANTHER" id="PTHR24302:SF15">
    <property type="entry name" value="FATTY-ACID PEROXYGENASE"/>
    <property type="match status" value="1"/>
</dbReference>
<name>A0A815D2B9_9BILA</name>
<dbReference type="SMART" id="SM00336">
    <property type="entry name" value="BBOX"/>
    <property type="match status" value="2"/>
</dbReference>
<keyword evidence="13" id="KW-0812">Transmembrane</keyword>
<comment type="subcellular location">
    <subcellularLocation>
        <location evidence="2">Endoplasmic reticulum membrane</location>
        <topology evidence="2">Peripheral membrane protein</topology>
    </subcellularLocation>
    <subcellularLocation>
        <location evidence="1">Microsome membrane</location>
        <topology evidence="1">Peripheral membrane protein</topology>
    </subcellularLocation>
</comment>
<dbReference type="GO" id="GO:0016705">
    <property type="term" value="F:oxidoreductase activity, acting on paired donors, with incorporation or reduction of molecular oxygen"/>
    <property type="evidence" value="ECO:0007669"/>
    <property type="project" value="InterPro"/>
</dbReference>
<feature type="domain" description="B box-type" evidence="14">
    <location>
        <begin position="6"/>
        <end position="52"/>
    </location>
</feature>
<comment type="similarity">
    <text evidence="3">Belongs to the cytochrome P450 family.</text>
</comment>
<keyword evidence="13" id="KW-1133">Transmembrane helix</keyword>
<sequence length="705" mass="81442">MASNSPAIMKCFNECSLKAGIWCDECNKSYCLKCSHIIHKIPTLRTHERIPIDKRPWKLMRCKTHSDENEKYWCYECNKTVCHNCQIVDHNNHSVIDIIDIVEDIVERLKNELQCTQSSFEETFKNVQQMISSSEHIYKDKITEVFTSIRILINELSRSTIVEKGELLQVNEELTNNIEEVAQSLKQLKPPIIDKYNIDGIDELKAAVDGVLKRVTISEKQEDPVKTSESNGSLMNSQLITNIEMTYFLIGDSITLTLLVLLILIVAYYTYKLRTNNIFRRLGMPGPAPIPFVGELCISGPFEHGLLALKDEQWKNARSIISPTFSTAKLKAMYGLMNEISDMYYKRLLEYADKQEIFDIKLLNGQYTLDIIASCLFGIGTNSLQHANVTLTNHLKKFFNRGFSNIFLFLFFISPRLASYFGKKGYSMFPKDAIDYTTNLVNQILARRRQRLERRNDFIQMMIDHEEEVNHEEDETNQRTDKKEQQSQQQWGTLKKTLNDKEIFGQALIFLVAGYETTSVLMSCFFYVMATEPVIQEKVYEEIRQELGDDEVTHEKLNQLPYLDMVISETLRMYPPGITFDRVASCDYQLGNYHIPKGSIINVPVYPIHHDPNVWPDPEKFIPERFLPAEKAKRHPMAYLPFGDGPRNCIGMRFALLEAKLGIAKALRVVEFQKCEKTQVPLQLGKLEILNSKNGIWVRVVRRSQ</sequence>
<evidence type="ECO:0000256" key="12">
    <source>
        <dbReference type="SAM" id="MobiDB-lite"/>
    </source>
</evidence>
<feature type="binding site" description="axial binding residue" evidence="10">
    <location>
        <position position="649"/>
    </location>
    <ligand>
        <name>heme</name>
        <dbReference type="ChEBI" id="CHEBI:30413"/>
    </ligand>
    <ligandPart>
        <name>Fe</name>
        <dbReference type="ChEBI" id="CHEBI:18248"/>
    </ligandPart>
</feature>
<dbReference type="Pfam" id="PF00067">
    <property type="entry name" value="p450"/>
    <property type="match status" value="1"/>
</dbReference>
<evidence type="ECO:0000256" key="5">
    <source>
        <dbReference type="ARBA" id="ARBA00022723"/>
    </source>
</evidence>
<evidence type="ECO:0000256" key="2">
    <source>
        <dbReference type="ARBA" id="ARBA00004406"/>
    </source>
</evidence>
<feature type="domain" description="B box-type" evidence="14">
    <location>
        <begin position="57"/>
        <end position="98"/>
    </location>
</feature>
<dbReference type="EMBL" id="CAJNOO010002718">
    <property type="protein sequence ID" value="CAF1291914.1"/>
    <property type="molecule type" value="Genomic_DNA"/>
</dbReference>
<dbReference type="CDD" id="cd11055">
    <property type="entry name" value="CYP3A-like"/>
    <property type="match status" value="1"/>
</dbReference>